<dbReference type="GeneID" id="19469230"/>
<dbReference type="RefSeq" id="XP_008078424.1">
    <property type="nucleotide sequence ID" value="XM_008080233.1"/>
</dbReference>
<organism evidence="2 3">
    <name type="scientific">Glarea lozoyensis (strain ATCC 20868 / MF5171)</name>
    <dbReference type="NCBI Taxonomy" id="1116229"/>
    <lineage>
        <taxon>Eukaryota</taxon>
        <taxon>Fungi</taxon>
        <taxon>Dikarya</taxon>
        <taxon>Ascomycota</taxon>
        <taxon>Pezizomycotina</taxon>
        <taxon>Leotiomycetes</taxon>
        <taxon>Helotiales</taxon>
        <taxon>Helotiaceae</taxon>
        <taxon>Glarea</taxon>
    </lineage>
</organism>
<proteinExistence type="predicted"/>
<feature type="compositionally biased region" description="Low complexity" evidence="1">
    <location>
        <begin position="20"/>
        <end position="37"/>
    </location>
</feature>
<accession>S3DBJ4</accession>
<evidence type="ECO:0000313" key="3">
    <source>
        <dbReference type="Proteomes" id="UP000016922"/>
    </source>
</evidence>
<dbReference type="STRING" id="1116229.S3DBJ4"/>
<evidence type="ECO:0000313" key="2">
    <source>
        <dbReference type="EMBL" id="EPE34489.1"/>
    </source>
</evidence>
<dbReference type="KEGG" id="glz:GLAREA_10183"/>
<evidence type="ECO:0000256" key="1">
    <source>
        <dbReference type="SAM" id="MobiDB-lite"/>
    </source>
</evidence>
<protein>
    <submittedName>
        <fullName evidence="2">Uncharacterized protein</fullName>
    </submittedName>
</protein>
<dbReference type="Proteomes" id="UP000016922">
    <property type="component" value="Unassembled WGS sequence"/>
</dbReference>
<sequence length="237" mass="25562">MSRVTPPVTKFTNQAVRRISSTPSAARPSALLSSQSRNAHLPRSKLDLKAECTKRQLNGSKPELERLGAHDLIGSHAYHIAHRPQLPTKLIPLMQGFTTSAPKQVRGDTSTIESFVLPNIDMGPPANPFEKLRVPLLPDNYNPNRSADSFHAAEELDAPMPRSEISIIAAHPDNVLAAAMSEIVGNDGLDVDIGQLTSGFSDHLPAQVKEPGALKELWTGIVDDILGAAKQNPKLAV</sequence>
<reference evidence="2 3" key="1">
    <citation type="journal article" date="2013" name="BMC Genomics">
        <title>Genomics-driven discovery of the pneumocandin biosynthetic gene cluster in the fungus Glarea lozoyensis.</title>
        <authorList>
            <person name="Chen L."/>
            <person name="Yue Q."/>
            <person name="Zhang X."/>
            <person name="Xiang M."/>
            <person name="Wang C."/>
            <person name="Li S."/>
            <person name="Che Y."/>
            <person name="Ortiz-Lopez F.J."/>
            <person name="Bills G.F."/>
            <person name="Liu X."/>
            <person name="An Z."/>
        </authorList>
    </citation>
    <scope>NUCLEOTIDE SEQUENCE [LARGE SCALE GENOMIC DNA]</scope>
    <source>
        <strain evidence="3">ATCC 20868 / MF5171</strain>
    </source>
</reference>
<dbReference type="OMA" id="WKGMVED"/>
<dbReference type="eggNOG" id="ENOG502T426">
    <property type="taxonomic scope" value="Eukaryota"/>
</dbReference>
<name>S3DBJ4_GLAL2</name>
<keyword evidence="3" id="KW-1185">Reference proteome</keyword>
<dbReference type="EMBL" id="KE145356">
    <property type="protein sequence ID" value="EPE34489.1"/>
    <property type="molecule type" value="Genomic_DNA"/>
</dbReference>
<feature type="region of interest" description="Disordered" evidence="1">
    <location>
        <begin position="1"/>
        <end position="43"/>
    </location>
</feature>
<dbReference type="OrthoDB" id="3993201at2759"/>
<dbReference type="HOGENOM" id="CLU_111200_0_0_1"/>
<gene>
    <name evidence="2" type="ORF">GLAREA_10183</name>
</gene>
<dbReference type="AlphaFoldDB" id="S3DBJ4"/>